<dbReference type="RefSeq" id="XP_029653449.1">
    <property type="nucleotide sequence ID" value="XM_029797589.1"/>
</dbReference>
<reference evidence="2" key="1">
    <citation type="submission" date="2025-08" db="UniProtKB">
        <authorList>
            <consortium name="RefSeq"/>
        </authorList>
    </citation>
    <scope>IDENTIFICATION</scope>
</reference>
<gene>
    <name evidence="2" type="primary">LOC115226579</name>
</gene>
<dbReference type="AlphaFoldDB" id="A0A6P7TN22"/>
<sequence length="126" mass="14858">MEVRNDITDNNEQINVHEYNEIKQYTSCRYVSPPEILWRLSEIKMHGQSHAVYRLTLHLPDEQQVYYIAGEQRQAAARAQKRDTHLTGWFKLNQSEKNDRNLLYCDIPEQYVSQADYKVDTATALP</sequence>
<evidence type="ECO:0000313" key="1">
    <source>
        <dbReference type="Proteomes" id="UP000515154"/>
    </source>
</evidence>
<organism evidence="1 2">
    <name type="scientific">Octopus sinensis</name>
    <name type="common">East Asian common octopus</name>
    <dbReference type="NCBI Taxonomy" id="2607531"/>
    <lineage>
        <taxon>Eukaryota</taxon>
        <taxon>Metazoa</taxon>
        <taxon>Spiralia</taxon>
        <taxon>Lophotrochozoa</taxon>
        <taxon>Mollusca</taxon>
        <taxon>Cephalopoda</taxon>
        <taxon>Coleoidea</taxon>
        <taxon>Octopodiformes</taxon>
        <taxon>Octopoda</taxon>
        <taxon>Incirrata</taxon>
        <taxon>Octopodidae</taxon>
        <taxon>Octopus</taxon>
    </lineage>
</organism>
<keyword evidence="1" id="KW-1185">Reference proteome</keyword>
<dbReference type="Proteomes" id="UP000515154">
    <property type="component" value="Linkage group LG2"/>
</dbReference>
<evidence type="ECO:0000313" key="2">
    <source>
        <dbReference type="RefSeq" id="XP_029653449.1"/>
    </source>
</evidence>
<accession>A0A6P7TN22</accession>
<name>A0A6P7TN22_9MOLL</name>
<proteinExistence type="predicted"/>
<dbReference type="KEGG" id="osn:115226579"/>
<protein>
    <submittedName>
        <fullName evidence="2">Uncharacterized protein LOC115226579</fullName>
    </submittedName>
</protein>